<feature type="region of interest" description="Disordered" evidence="1">
    <location>
        <begin position="93"/>
        <end position="127"/>
    </location>
</feature>
<keyword evidence="3" id="KW-1185">Reference proteome</keyword>
<reference evidence="2" key="1">
    <citation type="submission" date="2022-06" db="EMBL/GenBank/DDBJ databases">
        <title>Amycolatopsis iheyaensis sp. nov., a new species of the genus Amycolatopsis isolated from soil in Iheya island, Japan.</title>
        <authorList>
            <person name="Ngamcharungchit C."/>
            <person name="Kanto H."/>
            <person name="Take A."/>
            <person name="Intra B."/>
            <person name="Matsumoto A."/>
            <person name="Panbangred W."/>
            <person name="Inahashi Y."/>
        </authorList>
    </citation>
    <scope>NUCLEOTIDE SEQUENCE</scope>
    <source>
        <strain evidence="2">OK19-0408</strain>
    </source>
</reference>
<evidence type="ECO:0000313" key="2">
    <source>
        <dbReference type="EMBL" id="MCR6481760.1"/>
    </source>
</evidence>
<feature type="compositionally biased region" description="Basic and acidic residues" evidence="1">
    <location>
        <begin position="37"/>
        <end position="58"/>
    </location>
</feature>
<accession>A0A9X2N764</accession>
<feature type="region of interest" description="Disordered" evidence="1">
    <location>
        <begin position="1"/>
        <end position="58"/>
    </location>
</feature>
<dbReference type="AlphaFoldDB" id="A0A9X2N764"/>
<comment type="caution">
    <text evidence="2">The sequence shown here is derived from an EMBL/GenBank/DDBJ whole genome shotgun (WGS) entry which is preliminary data.</text>
</comment>
<evidence type="ECO:0000256" key="1">
    <source>
        <dbReference type="SAM" id="MobiDB-lite"/>
    </source>
</evidence>
<evidence type="ECO:0008006" key="4">
    <source>
        <dbReference type="Google" id="ProtNLM"/>
    </source>
</evidence>
<dbReference type="SUPFAM" id="SSF48371">
    <property type="entry name" value="ARM repeat"/>
    <property type="match status" value="1"/>
</dbReference>
<feature type="compositionally biased region" description="Pro residues" evidence="1">
    <location>
        <begin position="7"/>
        <end position="20"/>
    </location>
</feature>
<dbReference type="InterPro" id="IPR016024">
    <property type="entry name" value="ARM-type_fold"/>
</dbReference>
<feature type="compositionally biased region" description="Low complexity" evidence="1">
    <location>
        <begin position="21"/>
        <end position="30"/>
    </location>
</feature>
<dbReference type="EMBL" id="JAMXQV010000001">
    <property type="protein sequence ID" value="MCR6481760.1"/>
    <property type="molecule type" value="Genomic_DNA"/>
</dbReference>
<proteinExistence type="predicted"/>
<sequence length="726" mass="79703">MVDEKPPSPPDKPPAQPPPAAAGTPAAPKPGESPAAKTEEKPDDKAQARQPDAERDSAVRNLQAEAAKLSQTEMGRYLARGITQFNAETITIFAGPSEEAPADGQRSRRRPGRLRYTERDLEEATTSFVEPPGFRDELDLLADRNLVVLAGPVHTGKRTRALQLLKTSMRDAGLDQAVEEVPASVLTNPMWRVPRKDTGFVVFDEPGRKDAFTAAKISEEWLRNTAQRLHEANSYLVVVTGPPAGSLAEAPNRAEFVLDEWELPDSVEILQRRLRDTVPSEADELIERLAGTELPEVLAERDNPAFAVRAATEVLESHRAGRSLEETAAKLGNAEGLVHEWLSRDPEAKDLSLVVATAVLDDTGYLKVADAAVSLYQRLSGGGNAPISLRYTQRLLADHTWLQLVPAEDRRRAPVIRFRHPRVRPAVLGIVWCGYDGARAKILDWLKELATHADVEVRAGAAQAIGVLAQQDFQHGVHEYLQPWGRESSTLLRQTAAQGLNVAGALGDEQTAWSVLEDWASAAYSENTENLCTTAALAAGGPLGIRKPWRALGVLRDFVVCEGKWDVLWAVAASARAVFGAGRGREVLEALYEWTEPGTETDTLVKALLVFTCVVQPDTDESWPVVLRTADENRDLVSLMWSRAMANRFVREAALDGLRAWVRRADDHPDDHAVVLGLVADISDESPGDKNRVRHALSQWAQDRYRPSVAAATFYDLMDEAEEEVS</sequence>
<evidence type="ECO:0000313" key="3">
    <source>
        <dbReference type="Proteomes" id="UP001144096"/>
    </source>
</evidence>
<organism evidence="2 3">
    <name type="scientific">Amycolatopsis iheyensis</name>
    <dbReference type="NCBI Taxonomy" id="2945988"/>
    <lineage>
        <taxon>Bacteria</taxon>
        <taxon>Bacillati</taxon>
        <taxon>Actinomycetota</taxon>
        <taxon>Actinomycetes</taxon>
        <taxon>Pseudonocardiales</taxon>
        <taxon>Pseudonocardiaceae</taxon>
        <taxon>Amycolatopsis</taxon>
    </lineage>
</organism>
<protein>
    <recommendedName>
        <fullName evidence="4">HEAT repeat protein</fullName>
    </recommendedName>
</protein>
<gene>
    <name evidence="2" type="ORF">M8542_02915</name>
</gene>
<dbReference type="Proteomes" id="UP001144096">
    <property type="component" value="Unassembled WGS sequence"/>
</dbReference>
<dbReference type="RefSeq" id="WP_257918385.1">
    <property type="nucleotide sequence ID" value="NZ_JAMXQV010000001.1"/>
</dbReference>
<dbReference type="InterPro" id="IPR011989">
    <property type="entry name" value="ARM-like"/>
</dbReference>
<dbReference type="Gene3D" id="1.25.10.10">
    <property type="entry name" value="Leucine-rich Repeat Variant"/>
    <property type="match status" value="1"/>
</dbReference>
<name>A0A9X2N764_9PSEU</name>